<proteinExistence type="predicted"/>
<reference evidence="7" key="1">
    <citation type="journal article" date="2019" name="Int. J. Syst. Evol. Microbiol.">
        <title>The Global Catalogue of Microorganisms (GCM) 10K type strain sequencing project: providing services to taxonomists for standard genome sequencing and annotation.</title>
        <authorList>
            <consortium name="The Broad Institute Genomics Platform"/>
            <consortium name="The Broad Institute Genome Sequencing Center for Infectious Disease"/>
            <person name="Wu L."/>
            <person name="Ma J."/>
        </authorList>
    </citation>
    <scope>NUCLEOTIDE SEQUENCE [LARGE SCALE GENOMIC DNA]</scope>
    <source>
        <strain evidence="7">KCTC 42984</strain>
    </source>
</reference>
<dbReference type="Gene3D" id="1.20.120.550">
    <property type="entry name" value="Membrane associated eicosanoid/glutathione metabolism-like domain"/>
    <property type="match status" value="1"/>
</dbReference>
<evidence type="ECO:0000256" key="5">
    <source>
        <dbReference type="SAM" id="Phobius"/>
    </source>
</evidence>
<organism evidence="6 7">
    <name type="scientific">Novosphingobium bradum</name>
    <dbReference type="NCBI Taxonomy" id="1737444"/>
    <lineage>
        <taxon>Bacteria</taxon>
        <taxon>Pseudomonadati</taxon>
        <taxon>Pseudomonadota</taxon>
        <taxon>Alphaproteobacteria</taxon>
        <taxon>Sphingomonadales</taxon>
        <taxon>Sphingomonadaceae</taxon>
        <taxon>Novosphingobium</taxon>
    </lineage>
</organism>
<keyword evidence="4 5" id="KW-0472">Membrane</keyword>
<feature type="transmembrane region" description="Helical" evidence="5">
    <location>
        <begin position="6"/>
        <end position="22"/>
    </location>
</feature>
<evidence type="ECO:0000256" key="2">
    <source>
        <dbReference type="ARBA" id="ARBA00022692"/>
    </source>
</evidence>
<dbReference type="InterPro" id="IPR001129">
    <property type="entry name" value="Membr-assoc_MAPEG"/>
</dbReference>
<keyword evidence="7" id="KW-1185">Reference proteome</keyword>
<dbReference type="SUPFAM" id="SSF161084">
    <property type="entry name" value="MAPEG domain-like"/>
    <property type="match status" value="1"/>
</dbReference>
<gene>
    <name evidence="6" type="ORF">ACFOD9_10565</name>
</gene>
<name>A0ABV7IVS1_9SPHN</name>
<evidence type="ECO:0000313" key="6">
    <source>
        <dbReference type="EMBL" id="MFC3174696.1"/>
    </source>
</evidence>
<dbReference type="EMBL" id="JBHRTQ010000009">
    <property type="protein sequence ID" value="MFC3174696.1"/>
    <property type="molecule type" value="Genomic_DNA"/>
</dbReference>
<dbReference type="RefSeq" id="WP_379510079.1">
    <property type="nucleotide sequence ID" value="NZ_JBHRTQ010000009.1"/>
</dbReference>
<dbReference type="PANTHER" id="PTHR35814">
    <property type="match status" value="1"/>
</dbReference>
<dbReference type="Pfam" id="PF01124">
    <property type="entry name" value="MAPEG"/>
    <property type="match status" value="1"/>
</dbReference>
<evidence type="ECO:0000256" key="3">
    <source>
        <dbReference type="ARBA" id="ARBA00022989"/>
    </source>
</evidence>
<comment type="caution">
    <text evidence="6">The sequence shown here is derived from an EMBL/GenBank/DDBJ whole genome shotgun (WGS) entry which is preliminary data.</text>
</comment>
<sequence length="130" mass="13717">MLLQTTLSLAAAAAIINFWLGIRIGQLRHRHKVSVGTGGHEAIERRMRAQLNFAENVPLVLILIGLIEAAQKGGQWLAPVGAAFMLGRVLHGLGMDGGSLQWGRGLGTMTTMLTAIGLAVVAVLIALGQM</sequence>
<accession>A0ABV7IVS1</accession>
<dbReference type="InterPro" id="IPR023352">
    <property type="entry name" value="MAPEG-like_dom_sf"/>
</dbReference>
<feature type="transmembrane region" description="Helical" evidence="5">
    <location>
        <begin position="106"/>
        <end position="127"/>
    </location>
</feature>
<dbReference type="Proteomes" id="UP001595604">
    <property type="component" value="Unassembled WGS sequence"/>
</dbReference>
<keyword evidence="2 5" id="KW-0812">Transmembrane</keyword>
<evidence type="ECO:0000256" key="1">
    <source>
        <dbReference type="ARBA" id="ARBA00004370"/>
    </source>
</evidence>
<keyword evidence="3 5" id="KW-1133">Transmembrane helix</keyword>
<protein>
    <submittedName>
        <fullName evidence="6">MAPEG family protein</fullName>
    </submittedName>
</protein>
<evidence type="ECO:0000313" key="7">
    <source>
        <dbReference type="Proteomes" id="UP001595604"/>
    </source>
</evidence>
<dbReference type="PANTHER" id="PTHR35814:SF1">
    <property type="entry name" value="GLUTATHIONE S-TRANSFERASE-RELATED"/>
    <property type="match status" value="1"/>
</dbReference>
<feature type="transmembrane region" description="Helical" evidence="5">
    <location>
        <begin position="53"/>
        <end position="70"/>
    </location>
</feature>
<evidence type="ECO:0000256" key="4">
    <source>
        <dbReference type="ARBA" id="ARBA00023136"/>
    </source>
</evidence>
<comment type="subcellular location">
    <subcellularLocation>
        <location evidence="1">Membrane</location>
    </subcellularLocation>
</comment>